<reference evidence="5" key="1">
    <citation type="submission" date="2021-06" db="EMBL/GenBank/DDBJ databases">
        <title>Novel Mycoplasma species detected in California sea lions (Zalophus californianus) from the USA.</title>
        <authorList>
            <person name="Volokhov D.V."/>
            <person name="Furtak V.A."/>
            <person name="Zagorodnyaya T.A."/>
        </authorList>
    </citation>
    <scope>NUCLEOTIDE SEQUENCE [LARGE SCALE GENOMIC DNA]</scope>
    <source>
        <strain evidence="5">CSL 5346</strain>
    </source>
</reference>
<name>A0ABS6DPZ7_9MOLU</name>
<dbReference type="Pfam" id="PF01479">
    <property type="entry name" value="S4"/>
    <property type="match status" value="1"/>
</dbReference>
<dbReference type="InterPro" id="IPR050343">
    <property type="entry name" value="RsuA_PseudoU_synthase"/>
</dbReference>
<dbReference type="CDD" id="cd00165">
    <property type="entry name" value="S4"/>
    <property type="match status" value="1"/>
</dbReference>
<dbReference type="CDD" id="cd02870">
    <property type="entry name" value="PseudoU_synth_RsuA_like"/>
    <property type="match status" value="1"/>
</dbReference>
<dbReference type="InterPro" id="IPR006145">
    <property type="entry name" value="PsdUridine_synth_RsuA/RluA"/>
</dbReference>
<proteinExistence type="inferred from homology"/>
<dbReference type="Proteomes" id="UP000718793">
    <property type="component" value="Unassembled WGS sequence"/>
</dbReference>
<comment type="similarity">
    <text evidence="3">Belongs to the pseudouridine synthase RsuA family.</text>
</comment>
<dbReference type="EC" id="5.4.99.-" evidence="3"/>
<evidence type="ECO:0000256" key="1">
    <source>
        <dbReference type="ARBA" id="ARBA00023235"/>
    </source>
</evidence>
<dbReference type="InterPro" id="IPR018496">
    <property type="entry name" value="PsdUridine_synth_RsuA/RluB_CS"/>
</dbReference>
<dbReference type="Pfam" id="PF00849">
    <property type="entry name" value="PseudoU_synth_2"/>
    <property type="match status" value="1"/>
</dbReference>
<keyword evidence="6" id="KW-1185">Reference proteome</keyword>
<evidence type="ECO:0000313" key="5">
    <source>
        <dbReference type="EMBL" id="MBU4692400.1"/>
    </source>
</evidence>
<keyword evidence="1 3" id="KW-0413">Isomerase</keyword>
<dbReference type="InterPro" id="IPR000748">
    <property type="entry name" value="PsdUridine_synth_RsuA/RluB/E/F"/>
</dbReference>
<evidence type="ECO:0000313" key="6">
    <source>
        <dbReference type="Proteomes" id="UP000718793"/>
    </source>
</evidence>
<dbReference type="PROSITE" id="PS50889">
    <property type="entry name" value="S4"/>
    <property type="match status" value="1"/>
</dbReference>
<feature type="domain" description="RNA-binding S4" evidence="4">
    <location>
        <begin position="6"/>
        <end position="64"/>
    </location>
</feature>
<dbReference type="PANTHER" id="PTHR47683:SF2">
    <property type="entry name" value="RNA-BINDING S4 DOMAIN-CONTAINING PROTEIN"/>
    <property type="match status" value="1"/>
</dbReference>
<evidence type="ECO:0000256" key="2">
    <source>
        <dbReference type="PROSITE-ProRule" id="PRU00182"/>
    </source>
</evidence>
<protein>
    <recommendedName>
        <fullName evidence="3">Pseudouridine synthase</fullName>
        <ecNumber evidence="3">5.4.99.-</ecNumber>
    </recommendedName>
</protein>
<accession>A0ABS6DPZ7</accession>
<evidence type="ECO:0000256" key="3">
    <source>
        <dbReference type="RuleBase" id="RU003887"/>
    </source>
</evidence>
<organism evidence="5 6">
    <name type="scientific">Mycoplasma zalophi</name>
    <dbReference type="NCBI Taxonomy" id="191287"/>
    <lineage>
        <taxon>Bacteria</taxon>
        <taxon>Bacillati</taxon>
        <taxon>Mycoplasmatota</taxon>
        <taxon>Mollicutes</taxon>
        <taxon>Mycoplasmataceae</taxon>
        <taxon>Mycoplasma</taxon>
    </lineage>
</organism>
<keyword evidence="2" id="KW-0694">RNA-binding</keyword>
<dbReference type="PROSITE" id="PS01149">
    <property type="entry name" value="PSI_RSU"/>
    <property type="match status" value="1"/>
</dbReference>
<gene>
    <name evidence="5" type="ORF">KQ875_02175</name>
</gene>
<dbReference type="EMBL" id="JAHMHH010000002">
    <property type="protein sequence ID" value="MBU4692400.1"/>
    <property type="molecule type" value="Genomic_DNA"/>
</dbReference>
<dbReference type="InterPro" id="IPR002942">
    <property type="entry name" value="S4_RNA-bd"/>
</dbReference>
<dbReference type="NCBIfam" id="TIGR00093">
    <property type="entry name" value="pseudouridine synthase"/>
    <property type="match status" value="1"/>
</dbReference>
<comment type="caution">
    <text evidence="5">The sequence shown here is derived from an EMBL/GenBank/DDBJ whole genome shotgun (WGS) entry which is preliminary data.</text>
</comment>
<evidence type="ECO:0000259" key="4">
    <source>
        <dbReference type="SMART" id="SM00363"/>
    </source>
</evidence>
<sequence length="236" mass="27306">MNQETEKLQKFVSSSGLMSRRKAEEEITKGYFKINNKIANLGDRVSKTDKIYYKNKLVINNNSQIYIVLNKPKYVVSTLSDPQGRKTIKNFLKTSEYVYPVGRLDFDTTGILLITNDGELTNKLLHPRNNIPRVYIATLQKKLSGKELDFLNSNNVFIEGKRSLQKVVYLDELNYEVTLQEGRYHHVKNLFKEVGNLVINLHRKSFASIEDSNLRRGQSRELTAKEIESLKKYQAL</sequence>
<dbReference type="RefSeq" id="WP_216488954.1">
    <property type="nucleotide sequence ID" value="NZ_JAHMHH010000002.1"/>
</dbReference>
<dbReference type="SMART" id="SM00363">
    <property type="entry name" value="S4"/>
    <property type="match status" value="1"/>
</dbReference>
<dbReference type="PANTHER" id="PTHR47683">
    <property type="entry name" value="PSEUDOURIDINE SYNTHASE FAMILY PROTEIN-RELATED"/>
    <property type="match status" value="1"/>
</dbReference>